<protein>
    <recommendedName>
        <fullName evidence="4">Uncharacterized methyltransferase F4694_001880</fullName>
        <ecNumber evidence="4">2.1.1.-</ecNumber>
    </recommendedName>
</protein>
<dbReference type="AlphaFoldDB" id="A0A852TAA1"/>
<sequence>MGLEFLDVFEQWADSYDESVGGNNREYKAVFTGYEQILEAVTALSKGHVVEFGVGTGNLTKKLLDSGLKVTGIEPSVPMRGIAEAKLGTKAKILDGDFLHFPEIINVDTIVSTYAFHHLTDVEKDEAIAKYGKLLSKGGRIVFADTMFESVEDYNNAIVKAREQGFHNLAKDLETEYYTTIPILKSILENSGFTVTFNRCNHFVWLMKGEKR</sequence>
<dbReference type="EC" id="2.1.1.-" evidence="4"/>
<dbReference type="Pfam" id="PF13649">
    <property type="entry name" value="Methyltransf_25"/>
    <property type="match status" value="1"/>
</dbReference>
<evidence type="ECO:0000259" key="5">
    <source>
        <dbReference type="Pfam" id="PF13649"/>
    </source>
</evidence>
<dbReference type="HAMAP" id="MF_02100">
    <property type="entry name" value="Methyltr_YrrT"/>
    <property type="match status" value="1"/>
</dbReference>
<comment type="caution">
    <text evidence="6">The sequence shown here is derived from an EMBL/GenBank/DDBJ whole genome shotgun (WGS) entry which is preliminary data.</text>
</comment>
<dbReference type="Proteomes" id="UP000548423">
    <property type="component" value="Unassembled WGS sequence"/>
</dbReference>
<feature type="binding site" evidence="4">
    <location>
        <position position="97"/>
    </location>
    <ligand>
        <name>S-adenosyl-L-methionine</name>
        <dbReference type="ChEBI" id="CHEBI:59789"/>
    </ligand>
</feature>
<proteinExistence type="inferred from homology"/>
<reference evidence="7" key="2">
    <citation type="submission" date="2020-08" db="EMBL/GenBank/DDBJ databases">
        <title>The Agave Microbiome: Exploring the role of microbial communities in plant adaptations to desert environments.</title>
        <authorList>
            <person name="Partida-Martinez L.P."/>
        </authorList>
    </citation>
    <scope>NUCLEOTIDE SEQUENCE [LARGE SCALE GENOMIC DNA]</scope>
    <source>
        <strain evidence="7">AT2.8</strain>
    </source>
</reference>
<dbReference type="EMBL" id="JACCBX010000003">
    <property type="protein sequence ID" value="NYE05131.1"/>
    <property type="molecule type" value="Genomic_DNA"/>
</dbReference>
<dbReference type="InterPro" id="IPR029063">
    <property type="entry name" value="SAM-dependent_MTases_sf"/>
</dbReference>
<keyword evidence="3 4" id="KW-0949">S-adenosyl-L-methionine</keyword>
<reference evidence="7" key="1">
    <citation type="submission" date="2020-07" db="EMBL/GenBank/DDBJ databases">
        <authorList>
            <person name="Partida-Martinez L."/>
            <person name="Huntemann M."/>
            <person name="Clum A."/>
            <person name="Wang J."/>
            <person name="Palaniappan K."/>
            <person name="Ritter S."/>
            <person name="Chen I.-M."/>
            <person name="Stamatis D."/>
            <person name="Reddy T."/>
            <person name="O'Malley R."/>
            <person name="Daum C."/>
            <person name="Shapiro N."/>
            <person name="Ivanova N."/>
            <person name="Kyrpides N."/>
            <person name="Woyke T."/>
        </authorList>
    </citation>
    <scope>NUCLEOTIDE SEQUENCE [LARGE SCALE GENOMIC DNA]</scope>
    <source>
        <strain evidence="7">AT2.8</strain>
    </source>
</reference>
<dbReference type="InterPro" id="IPR041698">
    <property type="entry name" value="Methyltransf_25"/>
</dbReference>
<name>A0A852TAA1_9BACI</name>
<dbReference type="CDD" id="cd02440">
    <property type="entry name" value="AdoMet_MTases"/>
    <property type="match status" value="1"/>
</dbReference>
<dbReference type="GO" id="GO:0008757">
    <property type="term" value="F:S-adenosylmethionine-dependent methyltransferase activity"/>
    <property type="evidence" value="ECO:0007669"/>
    <property type="project" value="UniProtKB-UniRule"/>
</dbReference>
<feature type="binding site" evidence="4">
    <location>
        <position position="74"/>
    </location>
    <ligand>
        <name>S-adenosyl-L-methionine</name>
        <dbReference type="ChEBI" id="CHEBI:59789"/>
    </ligand>
</feature>
<organism evidence="6 7">
    <name type="scientific">Neobacillus niacini</name>
    <dbReference type="NCBI Taxonomy" id="86668"/>
    <lineage>
        <taxon>Bacteria</taxon>
        <taxon>Bacillati</taxon>
        <taxon>Bacillota</taxon>
        <taxon>Bacilli</taxon>
        <taxon>Bacillales</taxon>
        <taxon>Bacillaceae</taxon>
        <taxon>Neobacillus</taxon>
    </lineage>
</organism>
<feature type="domain" description="Methyltransferase" evidence="5">
    <location>
        <begin position="49"/>
        <end position="139"/>
    </location>
</feature>
<evidence type="ECO:0000256" key="2">
    <source>
        <dbReference type="ARBA" id="ARBA00022679"/>
    </source>
</evidence>
<evidence type="ECO:0000256" key="3">
    <source>
        <dbReference type="ARBA" id="ARBA00022691"/>
    </source>
</evidence>
<evidence type="ECO:0000256" key="1">
    <source>
        <dbReference type="ARBA" id="ARBA00022603"/>
    </source>
</evidence>
<evidence type="ECO:0000256" key="4">
    <source>
        <dbReference type="HAMAP-Rule" id="MF_02100"/>
    </source>
</evidence>
<keyword evidence="1 4" id="KW-0489">Methyltransferase</keyword>
<keyword evidence="2 4" id="KW-0808">Transferase</keyword>
<dbReference type="InterPro" id="IPR023553">
    <property type="entry name" value="Uncharacterised_MeTfrase_YrrT"/>
</dbReference>
<evidence type="ECO:0000313" key="6">
    <source>
        <dbReference type="EMBL" id="NYE05131.1"/>
    </source>
</evidence>
<dbReference type="PANTHER" id="PTHR43861">
    <property type="entry name" value="TRANS-ACONITATE 2-METHYLTRANSFERASE-RELATED"/>
    <property type="match status" value="1"/>
</dbReference>
<dbReference type="GO" id="GO:0032259">
    <property type="term" value="P:methylation"/>
    <property type="evidence" value="ECO:0007669"/>
    <property type="project" value="UniProtKB-KW"/>
</dbReference>
<gene>
    <name evidence="6" type="ORF">F4694_001880</name>
</gene>
<feature type="binding site" evidence="4">
    <location>
        <position position="53"/>
    </location>
    <ligand>
        <name>S-adenosyl-L-methionine</name>
        <dbReference type="ChEBI" id="CHEBI:59789"/>
    </ligand>
</feature>
<dbReference type="Gene3D" id="3.40.50.150">
    <property type="entry name" value="Vaccinia Virus protein VP39"/>
    <property type="match status" value="1"/>
</dbReference>
<accession>A0A852TAA1</accession>
<comment type="similarity">
    <text evidence="4">Belongs to the methyltransferase superfamily. YrrT family.</text>
</comment>
<dbReference type="SUPFAM" id="SSF53335">
    <property type="entry name" value="S-adenosyl-L-methionine-dependent methyltransferases"/>
    <property type="match status" value="1"/>
</dbReference>
<comment type="function">
    <text evidence="4">Could be a S-adenosyl-L-methionine-dependent methyltransferase.</text>
</comment>
<evidence type="ECO:0000313" key="7">
    <source>
        <dbReference type="Proteomes" id="UP000548423"/>
    </source>
</evidence>